<dbReference type="Pfam" id="PF00474">
    <property type="entry name" value="SSF"/>
    <property type="match status" value="1"/>
</dbReference>
<feature type="transmembrane region" description="Helical" evidence="14">
    <location>
        <begin position="394"/>
        <end position="414"/>
    </location>
</feature>
<protein>
    <recommendedName>
        <fullName evidence="14">Sodium/proline symporter</fullName>
    </recommendedName>
    <alternativeName>
        <fullName evidence="14">Proline permease</fullName>
    </alternativeName>
</protein>
<feature type="transmembrane region" description="Helical" evidence="14">
    <location>
        <begin position="344"/>
        <end position="373"/>
    </location>
</feature>
<dbReference type="GO" id="GO:0015824">
    <property type="term" value="P:proline transport"/>
    <property type="evidence" value="ECO:0007669"/>
    <property type="project" value="UniProtKB-UniRule"/>
</dbReference>
<evidence type="ECO:0000256" key="11">
    <source>
        <dbReference type="ARBA" id="ARBA00023201"/>
    </source>
</evidence>
<keyword evidence="8 14" id="KW-0915">Sodium</keyword>
<evidence type="ECO:0000256" key="9">
    <source>
        <dbReference type="ARBA" id="ARBA00023065"/>
    </source>
</evidence>
<gene>
    <name evidence="15" type="ORF">G5B42_07820</name>
</gene>
<sequence length="520" mass="56233">MFGSQGQILLAMGSYMAVVIGIGIYYAKRASASSDYFLIGGRKLGPWVTAMAAEASDMSGWLLMGLPGVAYWFGLSDAIWTAIGLLIGTYLNWLFVAKRLRGYSYVAGDAITIPDFFSNRFKEEKKVLMTISCLFILVFFTVYASSCFVTVGKLFASLFNSNYVLMMVLGALFVLFYTFIGGFLAESASDFMQGVVMFISLTVVVVGGIVAAGGLSTVVANARQIPGFFEFFGIAQPVVVDGVQQLDAAGRPLFGAAGHYGFLTVLSTLSWGLGYFGMPQVLLKFMAIEKTEQLTLSRRVATFWCTISLAAAVGIGIIGRLIYPAAFLTQSAAERIFILMSTDFFIPLFAGFVMAGILAATISSSDSYLLIAASAFSKNLYQGIMRKEATDRTVLVVTRITLLVISAFAMLIALDENSVIFTIVSFAWAGFGATFGPIMLFSLFWKRVNRAGAIAGMLTGGLTVFVWKLVLKPLGGIWGIYELLPAFLLSCAAIVLVSLLTKEPSPEIQAEFEKVRAYVS</sequence>
<feature type="transmembrane region" description="Helical" evidence="14">
    <location>
        <begin position="420"/>
        <end position="444"/>
    </location>
</feature>
<reference evidence="15" key="1">
    <citation type="submission" date="2020-06" db="EMBL/GenBank/DDBJ databases">
        <title>Novel chitinolytic bacterium.</title>
        <authorList>
            <person name="Ungkulpasvich U."/>
            <person name="Kosugi A."/>
            <person name="Uke A."/>
        </authorList>
    </citation>
    <scope>NUCLEOTIDE SEQUENCE</scope>
    <source>
        <strain evidence="15">UUS1-1</strain>
    </source>
</reference>
<feature type="transmembrane region" description="Helical" evidence="14">
    <location>
        <begin position="6"/>
        <end position="27"/>
    </location>
</feature>
<dbReference type="GO" id="GO:0005886">
    <property type="term" value="C:plasma membrane"/>
    <property type="evidence" value="ECO:0007669"/>
    <property type="project" value="UniProtKB-SubCell"/>
</dbReference>
<feature type="transmembrane region" description="Helical" evidence="14">
    <location>
        <begin position="196"/>
        <end position="220"/>
    </location>
</feature>
<dbReference type="PROSITE" id="PS50283">
    <property type="entry name" value="NA_SOLUT_SYMP_3"/>
    <property type="match status" value="1"/>
</dbReference>
<proteinExistence type="inferred from homology"/>
<evidence type="ECO:0000256" key="2">
    <source>
        <dbReference type="ARBA" id="ARBA00006434"/>
    </source>
</evidence>
<keyword evidence="16" id="KW-1185">Reference proteome</keyword>
<dbReference type="EMBL" id="JAAKDE010000015">
    <property type="protein sequence ID" value="MBA2133446.1"/>
    <property type="molecule type" value="Genomic_DNA"/>
</dbReference>
<feature type="transmembrane region" description="Helical" evidence="14">
    <location>
        <begin position="163"/>
        <end position="184"/>
    </location>
</feature>
<evidence type="ECO:0000256" key="1">
    <source>
        <dbReference type="ARBA" id="ARBA00004651"/>
    </source>
</evidence>
<dbReference type="AlphaFoldDB" id="A0A8J6HSP1"/>
<keyword evidence="5 14" id="KW-0812">Transmembrane</keyword>
<evidence type="ECO:0000256" key="6">
    <source>
        <dbReference type="ARBA" id="ARBA00022847"/>
    </source>
</evidence>
<keyword evidence="7 14" id="KW-1133">Transmembrane helix</keyword>
<feature type="transmembrane region" description="Helical" evidence="14">
    <location>
        <begin position="260"/>
        <end position="283"/>
    </location>
</feature>
<evidence type="ECO:0000256" key="3">
    <source>
        <dbReference type="ARBA" id="ARBA00022448"/>
    </source>
</evidence>
<dbReference type="InterPro" id="IPR001734">
    <property type="entry name" value="Na/solute_symporter"/>
</dbReference>
<keyword evidence="4 14" id="KW-1003">Cell membrane</keyword>
<dbReference type="PANTHER" id="PTHR48086:SF3">
    <property type="entry name" value="SODIUM_PROLINE SYMPORTER"/>
    <property type="match status" value="1"/>
</dbReference>
<dbReference type="NCBIfam" id="TIGR00813">
    <property type="entry name" value="sss"/>
    <property type="match status" value="1"/>
</dbReference>
<evidence type="ECO:0000256" key="12">
    <source>
        <dbReference type="ARBA" id="ARBA00033708"/>
    </source>
</evidence>
<dbReference type="InterPro" id="IPR038377">
    <property type="entry name" value="Na/Glc_symporter_sf"/>
</dbReference>
<dbReference type="InterPro" id="IPR011851">
    <property type="entry name" value="Na/Pro_symporter"/>
</dbReference>
<organism evidence="15 16">
    <name type="scientific">Capillibacterium thermochitinicola</name>
    <dbReference type="NCBI Taxonomy" id="2699427"/>
    <lineage>
        <taxon>Bacteria</taxon>
        <taxon>Bacillati</taxon>
        <taxon>Bacillota</taxon>
        <taxon>Capillibacterium</taxon>
    </lineage>
</organism>
<keyword evidence="11 14" id="KW-0739">Sodium transport</keyword>
<dbReference type="GO" id="GO:0031402">
    <property type="term" value="F:sodium ion binding"/>
    <property type="evidence" value="ECO:0007669"/>
    <property type="project" value="UniProtKB-UniRule"/>
</dbReference>
<dbReference type="PROSITE" id="PS00457">
    <property type="entry name" value="NA_SOLUT_SYMP_2"/>
    <property type="match status" value="1"/>
</dbReference>
<dbReference type="RefSeq" id="WP_181339915.1">
    <property type="nucleotide sequence ID" value="NZ_JAAKDE010000015.1"/>
</dbReference>
<comment type="subcellular location">
    <subcellularLocation>
        <location evidence="1 14">Cell membrane</location>
        <topology evidence="1 14">Multi-pass membrane protein</topology>
    </subcellularLocation>
</comment>
<feature type="transmembrane region" description="Helical" evidence="14">
    <location>
        <begin position="451"/>
        <end position="470"/>
    </location>
</feature>
<evidence type="ECO:0000313" key="16">
    <source>
        <dbReference type="Proteomes" id="UP000657177"/>
    </source>
</evidence>
<evidence type="ECO:0000256" key="14">
    <source>
        <dbReference type="RuleBase" id="RU366012"/>
    </source>
</evidence>
<evidence type="ECO:0000256" key="7">
    <source>
        <dbReference type="ARBA" id="ARBA00022989"/>
    </source>
</evidence>
<evidence type="ECO:0000256" key="8">
    <source>
        <dbReference type="ARBA" id="ARBA00023053"/>
    </source>
</evidence>
<dbReference type="GO" id="GO:0005298">
    <property type="term" value="F:proline:sodium symporter activity"/>
    <property type="evidence" value="ECO:0007669"/>
    <property type="project" value="UniProtKB-UniRule"/>
</dbReference>
<keyword evidence="3 14" id="KW-0813">Transport</keyword>
<keyword evidence="9 14" id="KW-0406">Ion transport</keyword>
<keyword evidence="6 14" id="KW-0769">Symport</keyword>
<dbReference type="Proteomes" id="UP000657177">
    <property type="component" value="Unassembled WGS sequence"/>
</dbReference>
<dbReference type="Gene3D" id="1.20.1730.10">
    <property type="entry name" value="Sodium/glucose cotransporter"/>
    <property type="match status" value="1"/>
</dbReference>
<dbReference type="PANTHER" id="PTHR48086">
    <property type="entry name" value="SODIUM/PROLINE SYMPORTER-RELATED"/>
    <property type="match status" value="1"/>
</dbReference>
<evidence type="ECO:0000256" key="5">
    <source>
        <dbReference type="ARBA" id="ARBA00022692"/>
    </source>
</evidence>
<dbReference type="CDD" id="cd11475">
    <property type="entry name" value="SLC5sbd_PutP"/>
    <property type="match status" value="1"/>
</dbReference>
<comment type="caution">
    <text evidence="15">The sequence shown here is derived from an EMBL/GenBank/DDBJ whole genome shotgun (WGS) entry which is preliminary data.</text>
</comment>
<comment type="function">
    <text evidence="14">Catalyzes the sodium-dependent uptake of extracellular L-proline.</text>
</comment>
<feature type="transmembrane region" description="Helical" evidence="14">
    <location>
        <begin position="476"/>
        <end position="500"/>
    </location>
</feature>
<comment type="catalytic activity">
    <reaction evidence="12">
        <text>L-proline(in) + Na(+)(in) = L-proline(out) + Na(+)(out)</text>
        <dbReference type="Rhea" id="RHEA:28967"/>
        <dbReference type="ChEBI" id="CHEBI:29101"/>
        <dbReference type="ChEBI" id="CHEBI:60039"/>
    </reaction>
</comment>
<dbReference type="InterPro" id="IPR018212">
    <property type="entry name" value="Na/solute_symporter_CS"/>
</dbReference>
<feature type="transmembrane region" description="Helical" evidence="14">
    <location>
        <begin position="127"/>
        <end position="151"/>
    </location>
</feature>
<evidence type="ECO:0000256" key="10">
    <source>
        <dbReference type="ARBA" id="ARBA00023136"/>
    </source>
</evidence>
<evidence type="ECO:0000256" key="4">
    <source>
        <dbReference type="ARBA" id="ARBA00022475"/>
    </source>
</evidence>
<evidence type="ECO:0000256" key="13">
    <source>
        <dbReference type="RuleBase" id="RU362091"/>
    </source>
</evidence>
<feature type="transmembrane region" description="Helical" evidence="14">
    <location>
        <begin position="78"/>
        <end position="96"/>
    </location>
</feature>
<evidence type="ECO:0000313" key="15">
    <source>
        <dbReference type="EMBL" id="MBA2133446.1"/>
    </source>
</evidence>
<name>A0A8J6HSP1_9FIRM</name>
<keyword evidence="14" id="KW-0029">Amino-acid transport</keyword>
<feature type="transmembrane region" description="Helical" evidence="14">
    <location>
        <begin position="47"/>
        <end position="72"/>
    </location>
</feature>
<feature type="transmembrane region" description="Helical" evidence="14">
    <location>
        <begin position="303"/>
        <end position="324"/>
    </location>
</feature>
<keyword evidence="10 14" id="KW-0472">Membrane</keyword>
<accession>A0A8J6HSP1</accession>
<comment type="similarity">
    <text evidence="2 13">Belongs to the sodium:solute symporter (SSF) (TC 2.A.21) family.</text>
</comment>
<dbReference type="InterPro" id="IPR050277">
    <property type="entry name" value="Sodium:Solute_Symporter"/>
</dbReference>